<accession>A0A4U0RYF3</accession>
<dbReference type="PANTHER" id="PTHR42695">
    <property type="entry name" value="GLUTAMINE AMIDOTRANSFERASE YLR126C-RELATED"/>
    <property type="match status" value="1"/>
</dbReference>
<protein>
    <recommendedName>
        <fullName evidence="1">Glutamine amidotransferase domain-containing protein</fullName>
    </recommendedName>
</protein>
<feature type="domain" description="Glutamine amidotransferase" evidence="1">
    <location>
        <begin position="61"/>
        <end position="137"/>
    </location>
</feature>
<comment type="caution">
    <text evidence="2">The sequence shown here is derived from an EMBL/GenBank/DDBJ whole genome shotgun (WGS) entry which is preliminary data.</text>
</comment>
<dbReference type="SUPFAM" id="SSF52317">
    <property type="entry name" value="Class I glutamine amidotransferase-like"/>
    <property type="match status" value="1"/>
</dbReference>
<name>A0A4U0RYF3_9ACTN</name>
<dbReference type="InterPro" id="IPR029062">
    <property type="entry name" value="Class_I_gatase-like"/>
</dbReference>
<dbReference type="GO" id="GO:0005829">
    <property type="term" value="C:cytosol"/>
    <property type="evidence" value="ECO:0007669"/>
    <property type="project" value="TreeGrafter"/>
</dbReference>
<evidence type="ECO:0000259" key="1">
    <source>
        <dbReference type="Pfam" id="PF00117"/>
    </source>
</evidence>
<evidence type="ECO:0000313" key="2">
    <source>
        <dbReference type="EMBL" id="TKA01400.1"/>
    </source>
</evidence>
<keyword evidence="3" id="KW-1185">Reference proteome</keyword>
<sequence>MRDPRDRIHEAGRRYGYARTVRSQPRRLHLRIGVAVGVLVVQHVPGEGPYAIGTALEAAGLGMRVCRVWAGDPVPEDLTGVEALVVMGGPMSAYRDDGFPTQGAELELLRAALAAQVPVLGVCLGAQLLAVAAGGTARPGTGLQVGWGPVRLGARLTGTCCSRGCRNG</sequence>
<dbReference type="AlphaFoldDB" id="A0A4U0RYF3"/>
<dbReference type="PROSITE" id="PS51273">
    <property type="entry name" value="GATASE_TYPE_1"/>
    <property type="match status" value="1"/>
</dbReference>
<organism evidence="2 3">
    <name type="scientific">Actinacidiphila oryziradicis</name>
    <dbReference type="NCBI Taxonomy" id="2571141"/>
    <lineage>
        <taxon>Bacteria</taxon>
        <taxon>Bacillati</taxon>
        <taxon>Actinomycetota</taxon>
        <taxon>Actinomycetes</taxon>
        <taxon>Kitasatosporales</taxon>
        <taxon>Streptomycetaceae</taxon>
        <taxon>Actinacidiphila</taxon>
    </lineage>
</organism>
<dbReference type="InterPro" id="IPR044992">
    <property type="entry name" value="ChyE-like"/>
</dbReference>
<dbReference type="Proteomes" id="UP000305778">
    <property type="component" value="Unassembled WGS sequence"/>
</dbReference>
<dbReference type="Gene3D" id="3.40.50.880">
    <property type="match status" value="1"/>
</dbReference>
<reference evidence="2 3" key="1">
    <citation type="submission" date="2019-04" db="EMBL/GenBank/DDBJ databases">
        <title>Streptomyces oryziradicis sp. nov., a novel actinomycete isolated from rhizosphere soil of rice (Oryza sativa L.).</title>
        <authorList>
            <person name="Li C."/>
        </authorList>
    </citation>
    <scope>NUCLEOTIDE SEQUENCE [LARGE SCALE GENOMIC DNA]</scope>
    <source>
        <strain evidence="2 3">NEAU-C40</strain>
    </source>
</reference>
<gene>
    <name evidence="2" type="ORF">FCI23_40735</name>
</gene>
<evidence type="ECO:0000313" key="3">
    <source>
        <dbReference type="Proteomes" id="UP000305778"/>
    </source>
</evidence>
<dbReference type="EMBL" id="SUMC01000073">
    <property type="protein sequence ID" value="TKA01400.1"/>
    <property type="molecule type" value="Genomic_DNA"/>
</dbReference>
<dbReference type="PANTHER" id="PTHR42695:SF5">
    <property type="entry name" value="GLUTAMINE AMIDOTRANSFERASE YLR126C-RELATED"/>
    <property type="match status" value="1"/>
</dbReference>
<dbReference type="OrthoDB" id="5196541at2"/>
<dbReference type="Pfam" id="PF00117">
    <property type="entry name" value="GATase"/>
    <property type="match status" value="1"/>
</dbReference>
<proteinExistence type="predicted"/>
<dbReference type="InterPro" id="IPR017926">
    <property type="entry name" value="GATASE"/>
</dbReference>